<evidence type="ECO:0000256" key="4">
    <source>
        <dbReference type="ARBA" id="ARBA00022692"/>
    </source>
</evidence>
<evidence type="ECO:0000256" key="8">
    <source>
        <dbReference type="SAM" id="MobiDB-lite"/>
    </source>
</evidence>
<evidence type="ECO:0000256" key="1">
    <source>
        <dbReference type="ARBA" id="ARBA00004141"/>
    </source>
</evidence>
<dbReference type="GO" id="GO:0005315">
    <property type="term" value="F:phosphate transmembrane transporter activity"/>
    <property type="evidence" value="ECO:0007669"/>
    <property type="project" value="InterPro"/>
</dbReference>
<dbReference type="EMBL" id="WVTA01000009">
    <property type="protein sequence ID" value="KAK3207657.1"/>
    <property type="molecule type" value="Genomic_DNA"/>
</dbReference>
<protein>
    <recommendedName>
        <fullName evidence="7">Phosphate transporter</fullName>
    </recommendedName>
</protein>
<dbReference type="AlphaFoldDB" id="A0AAN6LWZ4"/>
<keyword evidence="2 7" id="KW-0813">Transport</keyword>
<dbReference type="GO" id="GO:0035435">
    <property type="term" value="P:phosphate ion transmembrane transport"/>
    <property type="evidence" value="ECO:0007669"/>
    <property type="project" value="TreeGrafter"/>
</dbReference>
<comment type="similarity">
    <text evidence="7">Belongs to the inorganic phosphate transporter (PiT) (TC 2.A.20) family.</text>
</comment>
<feature type="transmembrane region" description="Helical" evidence="7">
    <location>
        <begin position="218"/>
        <end position="243"/>
    </location>
</feature>
<feature type="compositionally biased region" description="Low complexity" evidence="8">
    <location>
        <begin position="318"/>
        <end position="339"/>
    </location>
</feature>
<dbReference type="PANTHER" id="PTHR11101">
    <property type="entry name" value="PHOSPHATE TRANSPORTER"/>
    <property type="match status" value="1"/>
</dbReference>
<name>A0AAN6LWZ4_9PLEO</name>
<evidence type="ECO:0000256" key="7">
    <source>
        <dbReference type="RuleBase" id="RU363058"/>
    </source>
</evidence>
<feature type="transmembrane region" description="Helical" evidence="7">
    <location>
        <begin position="117"/>
        <end position="140"/>
    </location>
</feature>
<keyword evidence="6 7" id="KW-0472">Membrane</keyword>
<feature type="transmembrane region" description="Helical" evidence="7">
    <location>
        <begin position="468"/>
        <end position="488"/>
    </location>
</feature>
<comment type="subcellular location">
    <subcellularLocation>
        <location evidence="1 7">Membrane</location>
        <topology evidence="1 7">Multi-pass membrane protein</topology>
    </subcellularLocation>
</comment>
<reference evidence="9 10" key="1">
    <citation type="submission" date="2021-02" db="EMBL/GenBank/DDBJ databases">
        <title>Genome assembly of Pseudopithomyces chartarum.</title>
        <authorList>
            <person name="Jauregui R."/>
            <person name="Singh J."/>
            <person name="Voisey C."/>
        </authorList>
    </citation>
    <scope>NUCLEOTIDE SEQUENCE [LARGE SCALE GENOMIC DNA]</scope>
    <source>
        <strain evidence="9 10">AGR01</strain>
    </source>
</reference>
<organism evidence="9 10">
    <name type="scientific">Pseudopithomyces chartarum</name>
    <dbReference type="NCBI Taxonomy" id="1892770"/>
    <lineage>
        <taxon>Eukaryota</taxon>
        <taxon>Fungi</taxon>
        <taxon>Dikarya</taxon>
        <taxon>Ascomycota</taxon>
        <taxon>Pezizomycotina</taxon>
        <taxon>Dothideomycetes</taxon>
        <taxon>Pleosporomycetidae</taxon>
        <taxon>Pleosporales</taxon>
        <taxon>Massarineae</taxon>
        <taxon>Didymosphaeriaceae</taxon>
        <taxon>Pseudopithomyces</taxon>
    </lineage>
</organism>
<accession>A0AAN6LWZ4</accession>
<evidence type="ECO:0000256" key="2">
    <source>
        <dbReference type="ARBA" id="ARBA00022448"/>
    </source>
</evidence>
<keyword evidence="5 7" id="KW-1133">Transmembrane helix</keyword>
<comment type="function">
    <text evidence="7">Sodium-phosphate symporter.</text>
</comment>
<feature type="transmembrane region" description="Helical" evidence="7">
    <location>
        <begin position="188"/>
        <end position="206"/>
    </location>
</feature>
<evidence type="ECO:0000256" key="6">
    <source>
        <dbReference type="ARBA" id="ARBA00023136"/>
    </source>
</evidence>
<keyword evidence="10" id="KW-1185">Reference proteome</keyword>
<dbReference type="PANTHER" id="PTHR11101:SF80">
    <property type="entry name" value="PHOSPHATE TRANSPORTER"/>
    <property type="match status" value="1"/>
</dbReference>
<feature type="transmembrane region" description="Helical" evidence="7">
    <location>
        <begin position="557"/>
        <end position="582"/>
    </location>
</feature>
<evidence type="ECO:0000256" key="5">
    <source>
        <dbReference type="ARBA" id="ARBA00022989"/>
    </source>
</evidence>
<dbReference type="Pfam" id="PF01384">
    <property type="entry name" value="PHO4"/>
    <property type="match status" value="1"/>
</dbReference>
<feature type="region of interest" description="Disordered" evidence="8">
    <location>
        <begin position="296"/>
        <end position="346"/>
    </location>
</feature>
<comment type="caution">
    <text evidence="9">The sequence shown here is derived from an EMBL/GenBank/DDBJ whole genome shotgun (WGS) entry which is preliminary data.</text>
</comment>
<feature type="transmembrane region" description="Helical" evidence="7">
    <location>
        <begin position="48"/>
        <end position="67"/>
    </location>
</feature>
<evidence type="ECO:0000313" key="10">
    <source>
        <dbReference type="Proteomes" id="UP001280581"/>
    </source>
</evidence>
<gene>
    <name evidence="9" type="ORF">GRF29_103g1612836</name>
</gene>
<feature type="transmembrane region" description="Helical" evidence="7">
    <location>
        <begin position="6"/>
        <end position="27"/>
    </location>
</feature>
<dbReference type="Proteomes" id="UP001280581">
    <property type="component" value="Unassembled WGS sequence"/>
</dbReference>
<feature type="transmembrane region" description="Helical" evidence="7">
    <location>
        <begin position="146"/>
        <end position="167"/>
    </location>
</feature>
<sequence length="594" mass="63670">MAALPMFDYIFAFGLIFAFLDAWNIGANDVANSFATSVSSRSLTMKQAMLIATVCEFGGAVLAGSRVADTIRNKVISVSAFNDNPSVLMLGMLCALVGSSLWLTVSTKIGLPVSTTHSIVGGIIGVGVAAIGSDGVQWGWSGVSQIFAAWFIAPGIAGAFAVIVFLITKYGVLERKDPLRRGLWMIPVYFGVTAAVLTMVIVWKGAASLDLDDWTAGQILGCVFGVAGGVVALYAIFLLPFLYRRLVFDDWTLKNWEVLKGPMLWRRGPVPEVPEGVRQQVVQDYYRGHVNPHTNPILANEISADPNTQNSSVEKDQGIAGATGSQSSSSSAHQAEAQQNTSPVLSQQEAFRAKAFKDPALSAQGMYARAKYYLLRGVERDVVAEQVGTNGKPKGFAASFLAKDLSKMHEHVPHYDNKTEHLYSFLQVMTAATASFAHGANDVSNAIGPLSAIYLIWNTGETSSKSPVPIWILVFGGAAISIGLWTYGYNLIINLGNRLTLHSPSRGFSMELGAALTVILATRLGLPISTTQCITGATVGVGLCSGTWRAINWRMIGWIYMGWIITLPVAGIISGGLMGIIINAPRWGLQPSEI</sequence>
<feature type="transmembrane region" description="Helical" evidence="7">
    <location>
        <begin position="87"/>
        <end position="105"/>
    </location>
</feature>
<evidence type="ECO:0000313" key="9">
    <source>
        <dbReference type="EMBL" id="KAK3207657.1"/>
    </source>
</evidence>
<dbReference type="InterPro" id="IPR001204">
    <property type="entry name" value="Phos_transporter"/>
</dbReference>
<evidence type="ECO:0000256" key="3">
    <source>
        <dbReference type="ARBA" id="ARBA00022592"/>
    </source>
</evidence>
<dbReference type="GO" id="GO:0016020">
    <property type="term" value="C:membrane"/>
    <property type="evidence" value="ECO:0007669"/>
    <property type="project" value="UniProtKB-SubCell"/>
</dbReference>
<keyword evidence="3 7" id="KW-0592">Phosphate transport</keyword>
<proteinExistence type="inferred from homology"/>
<keyword evidence="4 7" id="KW-0812">Transmembrane</keyword>